<evidence type="ECO:0000259" key="5">
    <source>
        <dbReference type="PROSITE" id="PS50931"/>
    </source>
</evidence>
<dbReference type="InterPro" id="IPR058163">
    <property type="entry name" value="LysR-type_TF_proteobact-type"/>
</dbReference>
<keyword evidence="3" id="KW-0238">DNA-binding</keyword>
<dbReference type="GO" id="GO:0003700">
    <property type="term" value="F:DNA-binding transcription factor activity"/>
    <property type="evidence" value="ECO:0007669"/>
    <property type="project" value="InterPro"/>
</dbReference>
<dbReference type="Pfam" id="PF03466">
    <property type="entry name" value="LysR_substrate"/>
    <property type="match status" value="1"/>
</dbReference>
<evidence type="ECO:0000256" key="4">
    <source>
        <dbReference type="ARBA" id="ARBA00023163"/>
    </source>
</evidence>
<keyword evidence="7" id="KW-1185">Reference proteome</keyword>
<evidence type="ECO:0000256" key="3">
    <source>
        <dbReference type="ARBA" id="ARBA00023125"/>
    </source>
</evidence>
<accession>A0A075P236</accession>
<dbReference type="PROSITE" id="PS50931">
    <property type="entry name" value="HTH_LYSR"/>
    <property type="match status" value="1"/>
</dbReference>
<keyword evidence="2" id="KW-0805">Transcription regulation</keyword>
<dbReference type="Pfam" id="PF00126">
    <property type="entry name" value="HTH_1"/>
    <property type="match status" value="1"/>
</dbReference>
<dbReference type="InterPro" id="IPR005119">
    <property type="entry name" value="LysR_subst-bd"/>
</dbReference>
<name>A0A075P236_9ALTE</name>
<dbReference type="KEGG" id="aal:EP13_10400"/>
<dbReference type="RefSeq" id="WP_044057193.1">
    <property type="nucleotide sequence ID" value="NZ_CBCSKJ010000001.1"/>
</dbReference>
<dbReference type="Gene3D" id="1.10.10.10">
    <property type="entry name" value="Winged helix-like DNA-binding domain superfamily/Winged helix DNA-binding domain"/>
    <property type="match status" value="1"/>
</dbReference>
<dbReference type="PANTHER" id="PTHR30537">
    <property type="entry name" value="HTH-TYPE TRANSCRIPTIONAL REGULATOR"/>
    <property type="match status" value="1"/>
</dbReference>
<dbReference type="Proteomes" id="UP000056090">
    <property type="component" value="Chromosome"/>
</dbReference>
<dbReference type="CDD" id="cd08422">
    <property type="entry name" value="PBP2_CrgA_like"/>
    <property type="match status" value="1"/>
</dbReference>
<dbReference type="FunFam" id="1.10.10.10:FF:000001">
    <property type="entry name" value="LysR family transcriptional regulator"/>
    <property type="match status" value="1"/>
</dbReference>
<feature type="domain" description="HTH lysR-type" evidence="5">
    <location>
        <begin position="1"/>
        <end position="59"/>
    </location>
</feature>
<dbReference type="InterPro" id="IPR036390">
    <property type="entry name" value="WH_DNA-bd_sf"/>
</dbReference>
<dbReference type="GO" id="GO:0006351">
    <property type="term" value="P:DNA-templated transcription"/>
    <property type="evidence" value="ECO:0007669"/>
    <property type="project" value="TreeGrafter"/>
</dbReference>
<protein>
    <submittedName>
        <fullName evidence="6">LysR family transcriptional regulator</fullName>
    </submittedName>
</protein>
<evidence type="ECO:0000256" key="2">
    <source>
        <dbReference type="ARBA" id="ARBA00023015"/>
    </source>
</evidence>
<evidence type="ECO:0000256" key="1">
    <source>
        <dbReference type="ARBA" id="ARBA00009437"/>
    </source>
</evidence>
<dbReference type="InterPro" id="IPR000847">
    <property type="entry name" value="LysR_HTH_N"/>
</dbReference>
<dbReference type="PANTHER" id="PTHR30537:SF35">
    <property type="entry name" value="TRANSCRIPTIONAL REGULATORY PROTEIN"/>
    <property type="match status" value="1"/>
</dbReference>
<evidence type="ECO:0000313" key="7">
    <source>
        <dbReference type="Proteomes" id="UP000056090"/>
    </source>
</evidence>
<evidence type="ECO:0000313" key="6">
    <source>
        <dbReference type="EMBL" id="AIF99055.1"/>
    </source>
</evidence>
<keyword evidence="4" id="KW-0804">Transcription</keyword>
<reference evidence="6 7" key="1">
    <citation type="submission" date="2014-06" db="EMBL/GenBank/DDBJ databases">
        <title>Genomes of Alteromonas australica, a world apart.</title>
        <authorList>
            <person name="Gonzaga A."/>
            <person name="Lopez-Perez M."/>
            <person name="Rodriguez-Valera F."/>
        </authorList>
    </citation>
    <scope>NUCLEOTIDE SEQUENCE [LARGE SCALE GENOMIC DNA]</scope>
    <source>
        <strain evidence="6 7">H 17</strain>
    </source>
</reference>
<dbReference type="SUPFAM" id="SSF46785">
    <property type="entry name" value="Winged helix' DNA-binding domain"/>
    <property type="match status" value="1"/>
</dbReference>
<gene>
    <name evidence="6" type="ORF">EP13_10400</name>
</gene>
<dbReference type="GeneID" id="78255315"/>
<comment type="similarity">
    <text evidence="1">Belongs to the LysR transcriptional regulatory family.</text>
</comment>
<dbReference type="eggNOG" id="COG0583">
    <property type="taxonomic scope" value="Bacteria"/>
</dbReference>
<organism evidence="6 7">
    <name type="scientific">Alteromonas australica</name>
    <dbReference type="NCBI Taxonomy" id="589873"/>
    <lineage>
        <taxon>Bacteria</taxon>
        <taxon>Pseudomonadati</taxon>
        <taxon>Pseudomonadota</taxon>
        <taxon>Gammaproteobacteria</taxon>
        <taxon>Alteromonadales</taxon>
        <taxon>Alteromonadaceae</taxon>
        <taxon>Alteromonas/Salinimonas group</taxon>
        <taxon>Alteromonas</taxon>
    </lineage>
</organism>
<dbReference type="AlphaFoldDB" id="A0A075P236"/>
<dbReference type="InterPro" id="IPR036388">
    <property type="entry name" value="WH-like_DNA-bd_sf"/>
</dbReference>
<dbReference type="Gene3D" id="3.40.190.290">
    <property type="match status" value="1"/>
</dbReference>
<dbReference type="GO" id="GO:0043565">
    <property type="term" value="F:sequence-specific DNA binding"/>
    <property type="evidence" value="ECO:0007669"/>
    <property type="project" value="TreeGrafter"/>
</dbReference>
<sequence length="306" mass="33943">MDKIALLKTFVVVANEGSFTRAADRLNTSNQLISKYVAQLEKHLDVRLFNRTTRKIHLTEAGQQCLLHANHILESVNDMEGQLGLLNTHAKGVLHVSAPVSFSTLHLSSALAAFQQAHPSVSVNLQLNDRKVDVVEEGLDVAIRAGHLSNSALVAKKITTIHLALCASPAYLEKYGAPSHPSELKPEHYLEYAYVNYDSDTSELMKALKTNAQKVTPKLVANNGEVLTNVAKQGDGYVLQPTFIAADALTRGELISILDEFVPRPISLYAVYPHRKLVSNKLRVFIDFLCAYFEDTPYWDKRLPRG</sequence>
<dbReference type="EMBL" id="CP008849">
    <property type="protein sequence ID" value="AIF99055.1"/>
    <property type="molecule type" value="Genomic_DNA"/>
</dbReference>
<dbReference type="SUPFAM" id="SSF53850">
    <property type="entry name" value="Periplasmic binding protein-like II"/>
    <property type="match status" value="1"/>
</dbReference>
<proteinExistence type="inferred from homology"/>